<evidence type="ECO:0000256" key="6">
    <source>
        <dbReference type="ARBA" id="ARBA00023033"/>
    </source>
</evidence>
<dbReference type="GO" id="GO:0005506">
    <property type="term" value="F:iron ion binding"/>
    <property type="evidence" value="ECO:0007669"/>
    <property type="project" value="InterPro"/>
</dbReference>
<protein>
    <submittedName>
        <fullName evidence="9">Cytochrome P450</fullName>
    </submittedName>
</protein>
<gene>
    <name evidence="9" type="ORF">ETD83_22255</name>
</gene>
<keyword evidence="4 7" id="KW-0560">Oxidoreductase</keyword>
<dbReference type="PRINTS" id="PR00359">
    <property type="entry name" value="BP450"/>
</dbReference>
<dbReference type="Proteomes" id="UP000309174">
    <property type="component" value="Unassembled WGS sequence"/>
</dbReference>
<dbReference type="CDD" id="cd20625">
    <property type="entry name" value="CYP164-like"/>
    <property type="match status" value="1"/>
</dbReference>
<evidence type="ECO:0000256" key="4">
    <source>
        <dbReference type="ARBA" id="ARBA00023002"/>
    </source>
</evidence>
<proteinExistence type="inferred from homology"/>
<sequence>MSGTAAGNGEAAPADRPALPDEIAELTDLSNREDPYPYLGKLRERSPYRPFENLVVVGRHAQISAVLRDPAMSAARHRAASSPTPHGPRTRNFLHLDPPEHTRYRRLVAGAFARRKVGNLAPRIREIALELFRGASETGTLEIIDDLAYPLPLRVICELLGVPFEDRPLLQNWSATLSTALEPPLGPSAGRMTPDAARARASFVVYFQKLIEERRAAPQDDLISHLLGVEEDGQRLDDHDILATCVLLLNAGHETTVNLIGNAVLALLRHPEQFDRLRADAALAPAAVEEVLRYDAPVQMTTRVVRQDGRLGDTDLRAGDTVLLLLGAAGRDPDVYPDPDRFDIGREHAAPHLAFSAGPHFCLGAGLARLEVAIALELFGALLVRPRLRPGGTAYKRNLNLRGPASLLVDVDGVRTG</sequence>
<dbReference type="RefSeq" id="WP_138647078.1">
    <property type="nucleotide sequence ID" value="NZ_VCKW01000116.1"/>
</dbReference>
<dbReference type="SUPFAM" id="SSF48264">
    <property type="entry name" value="Cytochrome P450"/>
    <property type="match status" value="1"/>
</dbReference>
<evidence type="ECO:0000256" key="8">
    <source>
        <dbReference type="SAM" id="MobiDB-lite"/>
    </source>
</evidence>
<keyword evidence="10" id="KW-1185">Reference proteome</keyword>
<evidence type="ECO:0000313" key="10">
    <source>
        <dbReference type="Proteomes" id="UP000309174"/>
    </source>
</evidence>
<keyword evidence="2 7" id="KW-0349">Heme</keyword>
<evidence type="ECO:0000256" key="2">
    <source>
        <dbReference type="ARBA" id="ARBA00022617"/>
    </source>
</evidence>
<dbReference type="InterPro" id="IPR017972">
    <property type="entry name" value="Cyt_P450_CS"/>
</dbReference>
<dbReference type="GO" id="GO:0016705">
    <property type="term" value="F:oxidoreductase activity, acting on paired donors, with incorporation or reduction of molecular oxygen"/>
    <property type="evidence" value="ECO:0007669"/>
    <property type="project" value="InterPro"/>
</dbReference>
<keyword evidence="3 7" id="KW-0479">Metal-binding</keyword>
<dbReference type="GO" id="GO:0004497">
    <property type="term" value="F:monooxygenase activity"/>
    <property type="evidence" value="ECO:0007669"/>
    <property type="project" value="UniProtKB-KW"/>
</dbReference>
<accession>A0A5C4J8Z0</accession>
<dbReference type="FunFam" id="1.10.630.10:FF:000018">
    <property type="entry name" value="Cytochrome P450 monooxygenase"/>
    <property type="match status" value="1"/>
</dbReference>
<dbReference type="InterPro" id="IPR001128">
    <property type="entry name" value="Cyt_P450"/>
</dbReference>
<comment type="similarity">
    <text evidence="1 7">Belongs to the cytochrome P450 family.</text>
</comment>
<evidence type="ECO:0000313" key="9">
    <source>
        <dbReference type="EMBL" id="TMQ95631.1"/>
    </source>
</evidence>
<evidence type="ECO:0000256" key="5">
    <source>
        <dbReference type="ARBA" id="ARBA00023004"/>
    </source>
</evidence>
<feature type="region of interest" description="Disordered" evidence="8">
    <location>
        <begin position="1"/>
        <end position="27"/>
    </location>
</feature>
<dbReference type="OrthoDB" id="4133219at2"/>
<name>A0A5C4J8Z0_9ACTN</name>
<reference evidence="9 10" key="1">
    <citation type="submission" date="2019-05" db="EMBL/GenBank/DDBJ databases">
        <title>Draft genome sequence of Actinomadura sp. 14C53.</title>
        <authorList>
            <person name="Saricaoglu S."/>
            <person name="Isik K."/>
        </authorList>
    </citation>
    <scope>NUCLEOTIDE SEQUENCE [LARGE SCALE GENOMIC DNA]</scope>
    <source>
        <strain evidence="9 10">14C53</strain>
    </source>
</reference>
<dbReference type="PANTHER" id="PTHR46696:SF1">
    <property type="entry name" value="CYTOCHROME P450 YJIB-RELATED"/>
    <property type="match status" value="1"/>
</dbReference>
<dbReference type="PANTHER" id="PTHR46696">
    <property type="entry name" value="P450, PUTATIVE (EUROFUNG)-RELATED"/>
    <property type="match status" value="1"/>
</dbReference>
<evidence type="ECO:0000256" key="1">
    <source>
        <dbReference type="ARBA" id="ARBA00010617"/>
    </source>
</evidence>
<dbReference type="EMBL" id="VCKW01000116">
    <property type="protein sequence ID" value="TMQ95631.1"/>
    <property type="molecule type" value="Genomic_DNA"/>
</dbReference>
<comment type="caution">
    <text evidence="9">The sequence shown here is derived from an EMBL/GenBank/DDBJ whole genome shotgun (WGS) entry which is preliminary data.</text>
</comment>
<dbReference type="InterPro" id="IPR002397">
    <property type="entry name" value="Cyt_P450_B"/>
</dbReference>
<dbReference type="Pfam" id="PF00067">
    <property type="entry name" value="p450"/>
    <property type="match status" value="1"/>
</dbReference>
<dbReference type="GO" id="GO:0020037">
    <property type="term" value="F:heme binding"/>
    <property type="evidence" value="ECO:0007669"/>
    <property type="project" value="InterPro"/>
</dbReference>
<evidence type="ECO:0000256" key="7">
    <source>
        <dbReference type="RuleBase" id="RU000461"/>
    </source>
</evidence>
<keyword evidence="5 7" id="KW-0408">Iron</keyword>
<dbReference type="InterPro" id="IPR036396">
    <property type="entry name" value="Cyt_P450_sf"/>
</dbReference>
<dbReference type="PRINTS" id="PR00385">
    <property type="entry name" value="P450"/>
</dbReference>
<evidence type="ECO:0000256" key="3">
    <source>
        <dbReference type="ARBA" id="ARBA00022723"/>
    </source>
</evidence>
<dbReference type="PROSITE" id="PS00086">
    <property type="entry name" value="CYTOCHROME_P450"/>
    <property type="match status" value="1"/>
</dbReference>
<keyword evidence="6 7" id="KW-0503">Monooxygenase</keyword>
<dbReference type="AlphaFoldDB" id="A0A5C4J8Z0"/>
<dbReference type="Gene3D" id="1.10.630.10">
    <property type="entry name" value="Cytochrome P450"/>
    <property type="match status" value="1"/>
</dbReference>
<organism evidence="9 10">
    <name type="scientific">Actinomadura soli</name>
    <dbReference type="NCBI Taxonomy" id="2508997"/>
    <lineage>
        <taxon>Bacteria</taxon>
        <taxon>Bacillati</taxon>
        <taxon>Actinomycetota</taxon>
        <taxon>Actinomycetes</taxon>
        <taxon>Streptosporangiales</taxon>
        <taxon>Thermomonosporaceae</taxon>
        <taxon>Actinomadura</taxon>
    </lineage>
</organism>